<dbReference type="Proteomes" id="UP000034034">
    <property type="component" value="Chromosome"/>
</dbReference>
<protein>
    <submittedName>
        <fullName evidence="4">Large ATP-binding protein</fullName>
    </submittedName>
</protein>
<dbReference type="Gene3D" id="3.80.10.10">
    <property type="entry name" value="Ribonuclease Inhibitor"/>
    <property type="match status" value="1"/>
</dbReference>
<dbReference type="Pfam" id="PF22733">
    <property type="entry name" value="NNH1"/>
    <property type="match status" value="1"/>
</dbReference>
<sequence length="1053" mass="116744">MDAATTVGLRLGSAALAPLIKKLFRAEPPGAKLVEAPVRLSSLVAFGGEKRDLGRRELEKLVRELVDRAVRAAGPHDTPAPDAHEAVAAALTDTLTALGALDMDDVQAVGLGPEGLARTLLPHRSGELSRDGELFHDRLLHLACLHILDHFTRRSTFVARTLVEQSRRTEGLVRAVDLLLERLPARHTADAEFEERYRSHLARKHSRLTIFGIDVDDEWPLDDAYLSLETIEAESHAAIEGPEGDALRRSVPPRRAERALAGLDKVLLRGVAGAGKTTLVQWLAVTTAEHRLSDHLTHLYGRVPFVLPLRTLTRSGNELPTPSTYLNVVGCPHTPPTGWAERVLSAGRALLLIDGIDEVPEPRRDATRRWLRELLREFPGNVCLVTGRPSAVSEDWLAADGFRELSLSAMNREDVAAFIQRWHHAAGAGQERAEALLAAVRSRQDLGRLATNPLMCGMLCALHRASHGYLPRGREELYEAALRMLLERRDRQRSIDHGPHLDARSQTLLLERLAYWLIRNGQHQMERADAIDLIDQVLPTMHRDTAGLSAEDVYRHLLDRSGMLREPAEGVVDFIHRTFQDYLAARAAVENRDFPLLVRNAHLDQWEDVIRMAVAHGRPEERKRLLKQLIKRGDTVKKHRVRLHLLAMACLEHATQLDPEVRREVEQRAAALIPPRTIHEAAVLSDVGEVVLELLPGPDGLTDDESLAVVNAIGVISAQGAEAALPRLAEFAAHPSLRVRETLLRCATDIDPARFAKEVVSRLRLDDQPHFQVGNHEELSALDSLPDHPYVSLFGDFSAEEILAALGTRVLKELSIHGRQLTRLDFLGRFRSLERLSLIDAPAIADVAPLSTLPLRSLLLRKTPALRDLRALNALPDLRYLYVGDGTTCEGLDLLPDRAPLTDLGVPGTVTDFTGIGTWPHLETLRIVYTEDTADLVPSPESLAAIAALPALTNLVLPARVLRAMSRHGVSVPQVTYAHVFQIEEEADLRDLGLILPGLRDLILYTEFELRVDARVLVTVEGLASVECRGRTRLTHPENLPRVTVTQPLESRY</sequence>
<dbReference type="EMBL" id="CP009922">
    <property type="protein sequence ID" value="AKG46733.1"/>
    <property type="molecule type" value="Genomic_DNA"/>
</dbReference>
<evidence type="ECO:0000256" key="1">
    <source>
        <dbReference type="ARBA" id="ARBA00022741"/>
    </source>
</evidence>
<organism evidence="4 5">
    <name type="scientific">Streptomyces xiamenensis</name>
    <dbReference type="NCBI Taxonomy" id="408015"/>
    <lineage>
        <taxon>Bacteria</taxon>
        <taxon>Bacillati</taxon>
        <taxon>Actinomycetota</taxon>
        <taxon>Actinomycetes</taxon>
        <taxon>Kitasatosporales</taxon>
        <taxon>Streptomycetaceae</taxon>
        <taxon>Streptomyces</taxon>
    </lineage>
</organism>
<evidence type="ECO:0000256" key="2">
    <source>
        <dbReference type="ARBA" id="ARBA00022840"/>
    </source>
</evidence>
<keyword evidence="1" id="KW-0547">Nucleotide-binding</keyword>
<dbReference type="AlphaFoldDB" id="A0A0F7G0H6"/>
<dbReference type="HOGENOM" id="CLU_009117_0_0_11"/>
<feature type="domain" description="NACHT" evidence="3">
    <location>
        <begin position="264"/>
        <end position="590"/>
    </location>
</feature>
<dbReference type="InterPro" id="IPR032675">
    <property type="entry name" value="LRR_dom_sf"/>
</dbReference>
<dbReference type="PANTHER" id="PTHR46844">
    <property type="entry name" value="SLR5058 PROTEIN"/>
    <property type="match status" value="1"/>
</dbReference>
<dbReference type="KEGG" id="sxi:SXIM_53490"/>
<dbReference type="PROSITE" id="PS50837">
    <property type="entry name" value="NACHT"/>
    <property type="match status" value="1"/>
</dbReference>
<dbReference type="InterPro" id="IPR027417">
    <property type="entry name" value="P-loop_NTPase"/>
</dbReference>
<dbReference type="SUPFAM" id="SSF52540">
    <property type="entry name" value="P-loop containing nucleoside triphosphate hydrolases"/>
    <property type="match status" value="1"/>
</dbReference>
<dbReference type="Pfam" id="PF05729">
    <property type="entry name" value="NACHT"/>
    <property type="match status" value="1"/>
</dbReference>
<evidence type="ECO:0000313" key="4">
    <source>
        <dbReference type="EMBL" id="AKG46733.1"/>
    </source>
</evidence>
<dbReference type="RefSeq" id="WP_046725282.1">
    <property type="nucleotide sequence ID" value="NZ_CP009922.3"/>
</dbReference>
<proteinExistence type="predicted"/>
<evidence type="ECO:0000313" key="5">
    <source>
        <dbReference type="Proteomes" id="UP000034034"/>
    </source>
</evidence>
<evidence type="ECO:0000259" key="3">
    <source>
        <dbReference type="PROSITE" id="PS50837"/>
    </source>
</evidence>
<keyword evidence="5" id="KW-1185">Reference proteome</keyword>
<accession>A0A0F7G0H6</accession>
<dbReference type="InterPro" id="IPR054547">
    <property type="entry name" value="NNH1"/>
</dbReference>
<reference evidence="4" key="1">
    <citation type="submission" date="2019-08" db="EMBL/GenBank/DDBJ databases">
        <title>Complete genome sequence of a mangrove-derived Streptomyces xiamenensis.</title>
        <authorList>
            <person name="Xu J."/>
        </authorList>
    </citation>
    <scope>NUCLEOTIDE SEQUENCE</scope>
    <source>
        <strain evidence="4">318</strain>
    </source>
</reference>
<dbReference type="GO" id="GO:0005524">
    <property type="term" value="F:ATP binding"/>
    <property type="evidence" value="ECO:0007669"/>
    <property type="project" value="UniProtKB-KW"/>
</dbReference>
<dbReference type="PATRIC" id="fig|408015.6.peg.5414"/>
<dbReference type="InterPro" id="IPR007111">
    <property type="entry name" value="NACHT_NTPase"/>
</dbReference>
<dbReference type="Gene3D" id="3.40.50.300">
    <property type="entry name" value="P-loop containing nucleotide triphosphate hydrolases"/>
    <property type="match status" value="1"/>
</dbReference>
<dbReference type="SUPFAM" id="SSF52058">
    <property type="entry name" value="L domain-like"/>
    <property type="match status" value="1"/>
</dbReference>
<keyword evidence="2 4" id="KW-0067">ATP-binding</keyword>
<name>A0A0F7G0H6_9ACTN</name>
<dbReference type="PANTHER" id="PTHR46844:SF1">
    <property type="entry name" value="SLR5058 PROTEIN"/>
    <property type="match status" value="1"/>
</dbReference>
<dbReference type="STRING" id="408015.SXIM_53490"/>
<gene>
    <name evidence="4" type="ORF">SXIM_53490</name>
</gene>